<keyword evidence="5" id="KW-0012">Acyltransferase</keyword>
<evidence type="ECO:0000256" key="3">
    <source>
        <dbReference type="ARBA" id="ARBA00022649"/>
    </source>
</evidence>
<protein>
    <submittedName>
        <fullName evidence="8">GNAT family N-acetyltransferase</fullName>
    </submittedName>
</protein>
<organism evidence="8 9">
    <name type="scientific">Thiorhodococcus mannitoliphagus</name>
    <dbReference type="NCBI Taxonomy" id="329406"/>
    <lineage>
        <taxon>Bacteria</taxon>
        <taxon>Pseudomonadati</taxon>
        <taxon>Pseudomonadota</taxon>
        <taxon>Gammaproteobacteria</taxon>
        <taxon>Chromatiales</taxon>
        <taxon>Chromatiaceae</taxon>
        <taxon>Thiorhodococcus</taxon>
    </lineage>
</organism>
<proteinExistence type="inferred from homology"/>
<dbReference type="RefSeq" id="WP_164652030.1">
    <property type="nucleotide sequence ID" value="NZ_JAAIJR010000005.1"/>
</dbReference>
<evidence type="ECO:0000256" key="2">
    <source>
        <dbReference type="ARBA" id="ARBA00022491"/>
    </source>
</evidence>
<keyword evidence="2" id="KW-0678">Repressor</keyword>
<comment type="similarity">
    <text evidence="1">Belongs to the acetyltransferase family. GNAT subfamily.</text>
</comment>
<evidence type="ECO:0000256" key="6">
    <source>
        <dbReference type="ARBA" id="ARBA00049880"/>
    </source>
</evidence>
<feature type="domain" description="N-acetyltransferase" evidence="7">
    <location>
        <begin position="41"/>
        <end position="141"/>
    </location>
</feature>
<dbReference type="Proteomes" id="UP000471640">
    <property type="component" value="Unassembled WGS sequence"/>
</dbReference>
<evidence type="ECO:0000259" key="7">
    <source>
        <dbReference type="Pfam" id="PF13508"/>
    </source>
</evidence>
<dbReference type="GO" id="GO:0016747">
    <property type="term" value="F:acyltransferase activity, transferring groups other than amino-acyl groups"/>
    <property type="evidence" value="ECO:0007669"/>
    <property type="project" value="InterPro"/>
</dbReference>
<evidence type="ECO:0000313" key="9">
    <source>
        <dbReference type="Proteomes" id="UP000471640"/>
    </source>
</evidence>
<gene>
    <name evidence="8" type="ORF">G3480_02165</name>
</gene>
<dbReference type="PANTHER" id="PTHR36449">
    <property type="entry name" value="ACETYLTRANSFERASE-RELATED"/>
    <property type="match status" value="1"/>
</dbReference>
<dbReference type="PANTHER" id="PTHR36449:SF1">
    <property type="entry name" value="ACETYLTRANSFERASE"/>
    <property type="match status" value="1"/>
</dbReference>
<comment type="catalytic activity">
    <reaction evidence="6">
        <text>glycyl-tRNA(Gly) + acetyl-CoA = N-acetylglycyl-tRNA(Gly) + CoA + H(+)</text>
        <dbReference type="Rhea" id="RHEA:81867"/>
        <dbReference type="Rhea" id="RHEA-COMP:9683"/>
        <dbReference type="Rhea" id="RHEA-COMP:19766"/>
        <dbReference type="ChEBI" id="CHEBI:15378"/>
        <dbReference type="ChEBI" id="CHEBI:57287"/>
        <dbReference type="ChEBI" id="CHEBI:57288"/>
        <dbReference type="ChEBI" id="CHEBI:78522"/>
        <dbReference type="ChEBI" id="CHEBI:232036"/>
    </reaction>
</comment>
<keyword evidence="9" id="KW-1185">Reference proteome</keyword>
<reference evidence="9" key="1">
    <citation type="journal article" date="2020" name="Microbiol. Resour. Announc.">
        <title>Draft Genome Sequences of Thiorhodococcus mannitoliphagus and Thiorhodococcus minor, Purple Sulfur Photosynthetic Bacteria in the Gammaproteobacterial Family Chromatiaceae.</title>
        <authorList>
            <person name="Aviles F.A."/>
            <person name="Meyer T.E."/>
            <person name="Kyndt J.A."/>
        </authorList>
    </citation>
    <scope>NUCLEOTIDE SEQUENCE [LARGE SCALE GENOMIC DNA]</scope>
    <source>
        <strain evidence="9">DSM 18266</strain>
    </source>
</reference>
<dbReference type="EMBL" id="JAAIJR010000005">
    <property type="protein sequence ID" value="NEX19126.1"/>
    <property type="molecule type" value="Genomic_DNA"/>
</dbReference>
<dbReference type="SUPFAM" id="SSF55729">
    <property type="entry name" value="Acyl-CoA N-acyltransferases (Nat)"/>
    <property type="match status" value="1"/>
</dbReference>
<reference evidence="8 9" key="2">
    <citation type="submission" date="2020-02" db="EMBL/GenBank/DDBJ databases">
        <title>Genome sequences of Thiorhodococcus mannitoliphagus and Thiorhodococcus minor, purple sulfur photosynthetic bacteria in the gammaproteobacterial family, Chromatiaceae.</title>
        <authorList>
            <person name="Aviles F.A."/>
            <person name="Meyer T.E."/>
            <person name="Kyndt J.A."/>
        </authorList>
    </citation>
    <scope>NUCLEOTIDE SEQUENCE [LARGE SCALE GENOMIC DNA]</scope>
    <source>
        <strain evidence="8 9">DSM 18266</strain>
    </source>
</reference>
<name>A0A6P1DR24_9GAMM</name>
<keyword evidence="3" id="KW-1277">Toxin-antitoxin system</keyword>
<sequence length="157" mass="17372">MLIQPLTGSHDRRAFDCGRVELNDWLAKVARQHQNKGLSKTFVAVQEQAPSAILGYYALTLTEVDTAVLPESHSKRLPRIIPGVRLGRLVVDRQHQAKGLGELLLMNAIERVHAIRAHAGVVGLFIDAIDDQAAGFYRRYGALPFLDDPLKLFLPVG</sequence>
<dbReference type="Pfam" id="PF13508">
    <property type="entry name" value="Acetyltransf_7"/>
    <property type="match status" value="1"/>
</dbReference>
<evidence type="ECO:0000256" key="5">
    <source>
        <dbReference type="ARBA" id="ARBA00023315"/>
    </source>
</evidence>
<dbReference type="AlphaFoldDB" id="A0A6P1DR24"/>
<accession>A0A6P1DR24</accession>
<keyword evidence="4 8" id="KW-0808">Transferase</keyword>
<dbReference type="InterPro" id="IPR016181">
    <property type="entry name" value="Acyl_CoA_acyltransferase"/>
</dbReference>
<evidence type="ECO:0000256" key="4">
    <source>
        <dbReference type="ARBA" id="ARBA00022679"/>
    </source>
</evidence>
<dbReference type="Gene3D" id="3.40.630.30">
    <property type="match status" value="1"/>
</dbReference>
<evidence type="ECO:0000313" key="8">
    <source>
        <dbReference type="EMBL" id="NEX19126.1"/>
    </source>
</evidence>
<dbReference type="InterPro" id="IPR000182">
    <property type="entry name" value="GNAT_dom"/>
</dbReference>
<comment type="caution">
    <text evidence="8">The sequence shown here is derived from an EMBL/GenBank/DDBJ whole genome shotgun (WGS) entry which is preliminary data.</text>
</comment>
<evidence type="ECO:0000256" key="1">
    <source>
        <dbReference type="ARBA" id="ARBA00009342"/>
    </source>
</evidence>